<evidence type="ECO:0000313" key="2">
    <source>
        <dbReference type="Proteomes" id="UP000019473"/>
    </source>
</evidence>
<dbReference type="GeneID" id="19178364"/>
<comment type="caution">
    <text evidence="1">The sequence shown here is derived from an EMBL/GenBank/DDBJ whole genome shotgun (WGS) entry which is preliminary data.</text>
</comment>
<proteinExistence type="predicted"/>
<dbReference type="EMBL" id="AMGW01000003">
    <property type="protein sequence ID" value="EXJ59626.1"/>
    <property type="molecule type" value="Genomic_DNA"/>
</dbReference>
<organism evidence="1 2">
    <name type="scientific">Cladophialophora yegresii CBS 114405</name>
    <dbReference type="NCBI Taxonomy" id="1182544"/>
    <lineage>
        <taxon>Eukaryota</taxon>
        <taxon>Fungi</taxon>
        <taxon>Dikarya</taxon>
        <taxon>Ascomycota</taxon>
        <taxon>Pezizomycotina</taxon>
        <taxon>Eurotiomycetes</taxon>
        <taxon>Chaetothyriomycetidae</taxon>
        <taxon>Chaetothyriales</taxon>
        <taxon>Herpotrichiellaceae</taxon>
        <taxon>Cladophialophora</taxon>
    </lineage>
</organism>
<dbReference type="Proteomes" id="UP000019473">
    <property type="component" value="Unassembled WGS sequence"/>
</dbReference>
<gene>
    <name evidence="1" type="ORF">A1O7_03772</name>
</gene>
<dbReference type="AlphaFoldDB" id="W9W513"/>
<dbReference type="HOGENOM" id="CLU_1115654_0_0_1"/>
<keyword evidence="2" id="KW-1185">Reference proteome</keyword>
<accession>W9W513</accession>
<reference evidence="1 2" key="1">
    <citation type="submission" date="2013-03" db="EMBL/GenBank/DDBJ databases">
        <title>The Genome Sequence of Cladophialophora yegresii CBS 114405.</title>
        <authorList>
            <consortium name="The Broad Institute Genomics Platform"/>
            <person name="Cuomo C."/>
            <person name="de Hoog S."/>
            <person name="Gorbushina A."/>
            <person name="Walker B."/>
            <person name="Young S.K."/>
            <person name="Zeng Q."/>
            <person name="Gargeya S."/>
            <person name="Fitzgerald M."/>
            <person name="Haas B."/>
            <person name="Abouelleil A."/>
            <person name="Allen A.W."/>
            <person name="Alvarado L."/>
            <person name="Arachchi H.M."/>
            <person name="Berlin A.M."/>
            <person name="Chapman S.B."/>
            <person name="Gainer-Dewar J."/>
            <person name="Goldberg J."/>
            <person name="Griggs A."/>
            <person name="Gujja S."/>
            <person name="Hansen M."/>
            <person name="Howarth C."/>
            <person name="Imamovic A."/>
            <person name="Ireland A."/>
            <person name="Larimer J."/>
            <person name="McCowan C."/>
            <person name="Murphy C."/>
            <person name="Pearson M."/>
            <person name="Poon T.W."/>
            <person name="Priest M."/>
            <person name="Roberts A."/>
            <person name="Saif S."/>
            <person name="Shea T."/>
            <person name="Sisk P."/>
            <person name="Sykes S."/>
            <person name="Wortman J."/>
            <person name="Nusbaum C."/>
            <person name="Birren B."/>
        </authorList>
    </citation>
    <scope>NUCLEOTIDE SEQUENCE [LARGE SCALE GENOMIC DNA]</scope>
    <source>
        <strain evidence="1 2">CBS 114405</strain>
    </source>
</reference>
<name>W9W513_9EURO</name>
<dbReference type="OrthoDB" id="4146299at2759"/>
<protein>
    <submittedName>
        <fullName evidence="1">Uncharacterized protein</fullName>
    </submittedName>
</protein>
<dbReference type="VEuPathDB" id="FungiDB:A1O7_03772"/>
<sequence>MGRVFVRRQMPTRVDRAQPYHRRRPGRDRPDNWHLWTKAMRQGWLNRPREVLAPNLDFSAYPLRICLDCERPVKVTEYCNGDWEIIHQTCRFHRYAPDAGLTSARNHPMMPIMFPNALHTKTHHVGNCIVNHTPIISPNNGLADSVYFLRCTGTYVNSIGQAITVGKSISRRKVGDMKRVPVVRANIPAVVPEEAPFEVRYAHAVLDAWGFGALHIWKDIVKDRITSTGDKYKCGTEGRGVKASLAIKL</sequence>
<dbReference type="RefSeq" id="XP_007755979.1">
    <property type="nucleotide sequence ID" value="XM_007757789.1"/>
</dbReference>
<evidence type="ECO:0000313" key="1">
    <source>
        <dbReference type="EMBL" id="EXJ59626.1"/>
    </source>
</evidence>